<name>A0AAQ3QDU3_9LILI</name>
<dbReference type="Proteomes" id="UP001327560">
    <property type="component" value="Chromosome 5"/>
</dbReference>
<gene>
    <name evidence="1" type="ORF">Cni_G15983</name>
</gene>
<accession>A0AAQ3QDU3</accession>
<sequence length="433" mass="48641">MCLTNAAKPLSKSGKETPVLSASCRRLMASSVLPSLSFFFVFFTLYQLPLQAEAAAKAAPVVVGNISKVDDAELFHIYYGQSFKVIKNSVDGKSYLLMQSNSRMAVRTKYCTGRIKSFVVPLSNYSVDTTNFPVSFFELLGLLESLKGVTSEQITSECVLKSYVSGSIQLVSKTDMHQLSQFTAHFISNVEQQQACNFAAFIPLDERTPLQRAEWIKYLATFTNSELRANAVYDAVKENYMCLTKVAASLTTKFKPVVAWVDYSQGIWSFAKESYKLQYARDAGGENIDDTITDNSYNVSDPDDMDNFHAILCTVDVVIDQTYALQPAEYKLSTFLENIVVEDDSRFGFLTNQRLWRYDKRVYNSVIVDWFDGAISQPQLVLADLMEAFFPTGNYSTTYFRNLAKDEAVITIDPELCTRSPSTPMDPTIVHCQ</sequence>
<dbReference type="AlphaFoldDB" id="A0AAQ3QDU3"/>
<dbReference type="EMBL" id="CP136894">
    <property type="protein sequence ID" value="WOL07244.1"/>
    <property type="molecule type" value="Genomic_DNA"/>
</dbReference>
<evidence type="ECO:0000313" key="2">
    <source>
        <dbReference type="Proteomes" id="UP001327560"/>
    </source>
</evidence>
<keyword evidence="2" id="KW-1185">Reference proteome</keyword>
<dbReference type="PANTHER" id="PTHR38360:SF1">
    <property type="entry name" value="F12P19.7"/>
    <property type="match status" value="1"/>
</dbReference>
<evidence type="ECO:0000313" key="1">
    <source>
        <dbReference type="EMBL" id="WOL07244.1"/>
    </source>
</evidence>
<protein>
    <submittedName>
        <fullName evidence="1">Uncharacterized protein</fullName>
    </submittedName>
</protein>
<dbReference type="PANTHER" id="PTHR38360">
    <property type="entry name" value="OS03G0120000 PROTEIN"/>
    <property type="match status" value="1"/>
</dbReference>
<reference evidence="1 2" key="1">
    <citation type="submission" date="2023-10" db="EMBL/GenBank/DDBJ databases">
        <title>Chromosome-scale genome assembly provides insights into flower coloration mechanisms of Canna indica.</title>
        <authorList>
            <person name="Li C."/>
        </authorList>
    </citation>
    <scope>NUCLEOTIDE SEQUENCE [LARGE SCALE GENOMIC DNA]</scope>
    <source>
        <tissue evidence="1">Flower</tissue>
    </source>
</reference>
<dbReference type="SUPFAM" id="SSF53807">
    <property type="entry name" value="Helical backbone' metal receptor"/>
    <property type="match status" value="1"/>
</dbReference>
<proteinExistence type="predicted"/>
<organism evidence="1 2">
    <name type="scientific">Canna indica</name>
    <name type="common">Indian-shot</name>
    <dbReference type="NCBI Taxonomy" id="4628"/>
    <lineage>
        <taxon>Eukaryota</taxon>
        <taxon>Viridiplantae</taxon>
        <taxon>Streptophyta</taxon>
        <taxon>Embryophyta</taxon>
        <taxon>Tracheophyta</taxon>
        <taxon>Spermatophyta</taxon>
        <taxon>Magnoliopsida</taxon>
        <taxon>Liliopsida</taxon>
        <taxon>Zingiberales</taxon>
        <taxon>Cannaceae</taxon>
        <taxon>Canna</taxon>
    </lineage>
</organism>